<evidence type="ECO:0000313" key="8">
    <source>
        <dbReference type="Proteomes" id="UP001107558"/>
    </source>
</evidence>
<evidence type="ECO:0000256" key="1">
    <source>
        <dbReference type="ARBA" id="ARBA00004123"/>
    </source>
</evidence>
<feature type="coiled-coil region" evidence="4">
    <location>
        <begin position="156"/>
        <end position="187"/>
    </location>
</feature>
<reference evidence="7" key="1">
    <citation type="submission" date="2021-03" db="EMBL/GenBank/DDBJ databases">
        <title>Chromosome level genome of the anhydrobiotic midge Polypedilum vanderplanki.</title>
        <authorList>
            <person name="Yoshida Y."/>
            <person name="Kikawada T."/>
            <person name="Gusev O."/>
        </authorList>
    </citation>
    <scope>NUCLEOTIDE SEQUENCE</scope>
    <source>
        <strain evidence="7">NIAS01</strain>
        <tissue evidence="7">Whole body or cell culture</tissue>
    </source>
</reference>
<evidence type="ECO:0000259" key="6">
    <source>
        <dbReference type="PROSITE" id="PS51253"/>
    </source>
</evidence>
<feature type="region of interest" description="Disordered" evidence="5">
    <location>
        <begin position="78"/>
        <end position="128"/>
    </location>
</feature>
<dbReference type="Proteomes" id="UP001107558">
    <property type="component" value="Chromosome 4"/>
</dbReference>
<dbReference type="EMBL" id="JADBJN010000004">
    <property type="protein sequence ID" value="KAG5668506.1"/>
    <property type="molecule type" value="Genomic_DNA"/>
</dbReference>
<comment type="subcellular location">
    <subcellularLocation>
        <location evidence="1">Nucleus</location>
    </subcellularLocation>
</comment>
<dbReference type="GO" id="GO:0005634">
    <property type="term" value="C:nucleus"/>
    <property type="evidence" value="ECO:0007669"/>
    <property type="project" value="UniProtKB-SubCell"/>
</dbReference>
<protein>
    <recommendedName>
        <fullName evidence="6">HTH CENPB-type domain-containing protein</fullName>
    </recommendedName>
</protein>
<name>A0A9J6BFL9_POLVA</name>
<comment type="caution">
    <text evidence="7">The sequence shown here is derived from an EMBL/GenBank/DDBJ whole genome shotgun (WGS) entry which is preliminary data.</text>
</comment>
<dbReference type="InterPro" id="IPR050863">
    <property type="entry name" value="CenT-Element_Derived"/>
</dbReference>
<evidence type="ECO:0000313" key="7">
    <source>
        <dbReference type="EMBL" id="KAG5668506.1"/>
    </source>
</evidence>
<dbReference type="Gene3D" id="1.10.10.60">
    <property type="entry name" value="Homeodomain-like"/>
    <property type="match status" value="2"/>
</dbReference>
<feature type="compositionally biased region" description="Polar residues" evidence="5">
    <location>
        <begin position="99"/>
        <end position="111"/>
    </location>
</feature>
<dbReference type="Pfam" id="PF03221">
    <property type="entry name" value="HTH_Tnp_Tc5"/>
    <property type="match status" value="1"/>
</dbReference>
<dbReference type="SUPFAM" id="SSF46689">
    <property type="entry name" value="Homeodomain-like"/>
    <property type="match status" value="2"/>
</dbReference>
<dbReference type="PROSITE" id="PS51253">
    <property type="entry name" value="HTH_CENPB"/>
    <property type="match status" value="1"/>
</dbReference>
<dbReference type="InterPro" id="IPR006600">
    <property type="entry name" value="HTH_CenpB_DNA-bd_dom"/>
</dbReference>
<accession>A0A9J6BFL9</accession>
<keyword evidence="4" id="KW-0175">Coiled coil</keyword>
<feature type="compositionally biased region" description="Low complexity" evidence="5">
    <location>
        <begin position="26"/>
        <end position="41"/>
    </location>
</feature>
<evidence type="ECO:0000256" key="4">
    <source>
        <dbReference type="SAM" id="Coils"/>
    </source>
</evidence>
<feature type="domain" description="HTH CENPB-type" evidence="6">
    <location>
        <begin position="301"/>
        <end position="377"/>
    </location>
</feature>
<keyword evidence="2" id="KW-0238">DNA-binding</keyword>
<sequence>MSKKSQRNIKIQTISLNDVFNNSKTENSNLENDSDSNEISSQSTLDYFKVKDEPEDYSVVQNIDFQSNLPDRLIKQENEVTFDTKNDETITNESKEPDTSNQPNINESKSSNLKRKPSAAHHQNDPVKRIKTEEFIKIKEEEKELPKKANLFDVNMKIKEEAEEQFIDELENNEEEESSSVNNANCSNSVSNDENFMKEYYVIEYLDEYSNVEKESEFLDNNESSSSIKIQTSVSKKRSSYTLKTKLAVVSSYDRGHSKNRALALSKKYQIPLSTIKKWISNKDEILSANQKPNVYVQTRKVGAGKKLAFPTLENQLRDWINNWNEKGITVNNKHILKKAIELAANLKAEDPVYENFKASVGWLRNFKKRSCLALRDQSTDQTLPENTRESPKTILYDIHAIIKKENIKPQKVLSRQTIKYSTKSA</sequence>
<dbReference type="InterPro" id="IPR007889">
    <property type="entry name" value="HTH_Psq"/>
</dbReference>
<dbReference type="PANTHER" id="PTHR19303">
    <property type="entry name" value="TRANSPOSON"/>
    <property type="match status" value="1"/>
</dbReference>
<evidence type="ECO:0000256" key="3">
    <source>
        <dbReference type="ARBA" id="ARBA00023242"/>
    </source>
</evidence>
<keyword evidence="8" id="KW-1185">Reference proteome</keyword>
<dbReference type="AlphaFoldDB" id="A0A9J6BFL9"/>
<gene>
    <name evidence="7" type="ORF">PVAND_016445</name>
</gene>
<keyword evidence="3" id="KW-0539">Nucleus</keyword>
<dbReference type="PANTHER" id="PTHR19303:SF73">
    <property type="entry name" value="PROTEIN PDC2"/>
    <property type="match status" value="1"/>
</dbReference>
<feature type="region of interest" description="Disordered" evidence="5">
    <location>
        <begin position="17"/>
        <end position="41"/>
    </location>
</feature>
<dbReference type="Pfam" id="PF04218">
    <property type="entry name" value="CENP-B_N"/>
    <property type="match status" value="1"/>
</dbReference>
<dbReference type="GO" id="GO:0003677">
    <property type="term" value="F:DNA binding"/>
    <property type="evidence" value="ECO:0007669"/>
    <property type="project" value="UniProtKB-KW"/>
</dbReference>
<evidence type="ECO:0000256" key="2">
    <source>
        <dbReference type="ARBA" id="ARBA00023125"/>
    </source>
</evidence>
<dbReference type="SMART" id="SM00674">
    <property type="entry name" value="CENPB"/>
    <property type="match status" value="1"/>
</dbReference>
<dbReference type="InterPro" id="IPR009057">
    <property type="entry name" value="Homeodomain-like_sf"/>
</dbReference>
<feature type="compositionally biased region" description="Basic and acidic residues" evidence="5">
    <location>
        <begin position="78"/>
        <end position="98"/>
    </location>
</feature>
<proteinExistence type="predicted"/>
<organism evidence="7 8">
    <name type="scientific">Polypedilum vanderplanki</name>
    <name type="common">Sleeping chironomid midge</name>
    <dbReference type="NCBI Taxonomy" id="319348"/>
    <lineage>
        <taxon>Eukaryota</taxon>
        <taxon>Metazoa</taxon>
        <taxon>Ecdysozoa</taxon>
        <taxon>Arthropoda</taxon>
        <taxon>Hexapoda</taxon>
        <taxon>Insecta</taxon>
        <taxon>Pterygota</taxon>
        <taxon>Neoptera</taxon>
        <taxon>Endopterygota</taxon>
        <taxon>Diptera</taxon>
        <taxon>Nematocera</taxon>
        <taxon>Chironomoidea</taxon>
        <taxon>Chironomidae</taxon>
        <taxon>Chironominae</taxon>
        <taxon>Polypedilum</taxon>
        <taxon>Polypedilum</taxon>
    </lineage>
</organism>
<evidence type="ECO:0000256" key="5">
    <source>
        <dbReference type="SAM" id="MobiDB-lite"/>
    </source>
</evidence>
<dbReference type="OrthoDB" id="9909311at2759"/>